<organism evidence="5 6">
    <name type="scientific">Sporomusa termitida</name>
    <dbReference type="NCBI Taxonomy" id="2377"/>
    <lineage>
        <taxon>Bacteria</taxon>
        <taxon>Bacillati</taxon>
        <taxon>Bacillota</taxon>
        <taxon>Negativicutes</taxon>
        <taxon>Selenomonadales</taxon>
        <taxon>Sporomusaceae</taxon>
        <taxon>Sporomusa</taxon>
    </lineage>
</organism>
<keyword evidence="3" id="KW-0411">Iron-sulfur</keyword>
<dbReference type="EMBL" id="CP036259">
    <property type="protein sequence ID" value="QDR79977.1"/>
    <property type="molecule type" value="Genomic_DNA"/>
</dbReference>
<dbReference type="Gene3D" id="3.30.70.20">
    <property type="match status" value="1"/>
</dbReference>
<dbReference type="KEGG" id="sted:SPTER_12860"/>
<dbReference type="Pfam" id="PF12838">
    <property type="entry name" value="Fer4_7"/>
    <property type="match status" value="1"/>
</dbReference>
<dbReference type="InterPro" id="IPR017896">
    <property type="entry name" value="4Fe4S_Fe-S-bd"/>
</dbReference>
<dbReference type="AlphaFoldDB" id="A0A517DRN4"/>
<name>A0A517DRN4_9FIRM</name>
<dbReference type="PANTHER" id="PTHR43122:SF2">
    <property type="entry name" value="FERREDOXIN SUBUNIT OF PYRUVATE:FLAVODOXIN OXIDOREDUCTASE"/>
    <property type="match status" value="1"/>
</dbReference>
<dbReference type="EC" id="1.6.5.11" evidence="5"/>
<dbReference type="SUPFAM" id="SSF54862">
    <property type="entry name" value="4Fe-4S ferredoxins"/>
    <property type="match status" value="1"/>
</dbReference>
<evidence type="ECO:0000256" key="3">
    <source>
        <dbReference type="ARBA" id="ARBA00023014"/>
    </source>
</evidence>
<evidence type="ECO:0000313" key="6">
    <source>
        <dbReference type="Proteomes" id="UP000320776"/>
    </source>
</evidence>
<sequence>MRGVNELAEVRVFGEKCKSCGLCVAVCPRQVLAIGDKANSRGYYTVVAADQENCAGCALCGLMCPDIALEVYKES</sequence>
<accession>A0A517DRN4</accession>
<dbReference type="GO" id="GO:0046872">
    <property type="term" value="F:metal ion binding"/>
    <property type="evidence" value="ECO:0007669"/>
    <property type="project" value="UniProtKB-KW"/>
</dbReference>
<proteinExistence type="predicted"/>
<dbReference type="GO" id="GO:0016491">
    <property type="term" value="F:oxidoreductase activity"/>
    <property type="evidence" value="ECO:0007669"/>
    <property type="project" value="UniProtKB-KW"/>
</dbReference>
<feature type="domain" description="4Fe-4S ferredoxin-type" evidence="4">
    <location>
        <begin position="45"/>
        <end position="74"/>
    </location>
</feature>
<protein>
    <submittedName>
        <fullName evidence="5">NAD(P)H-quinone oxidoreductase subunit I, chloroplastic</fullName>
        <ecNumber evidence="5">1.6.5.11</ecNumber>
    </submittedName>
</protein>
<dbReference type="InterPro" id="IPR017900">
    <property type="entry name" value="4Fe4S_Fe_S_CS"/>
</dbReference>
<dbReference type="PROSITE" id="PS00198">
    <property type="entry name" value="4FE4S_FER_1"/>
    <property type="match status" value="2"/>
</dbReference>
<keyword evidence="1" id="KW-0479">Metal-binding</keyword>
<evidence type="ECO:0000259" key="4">
    <source>
        <dbReference type="PROSITE" id="PS51379"/>
    </source>
</evidence>
<keyword evidence="6" id="KW-1185">Reference proteome</keyword>
<dbReference type="PROSITE" id="PS51379">
    <property type="entry name" value="4FE4S_FER_2"/>
    <property type="match status" value="2"/>
</dbReference>
<gene>
    <name evidence="5" type="primary">ndhI_2</name>
    <name evidence="5" type="ORF">SPTER_12860</name>
</gene>
<feature type="domain" description="4Fe-4S ferredoxin-type" evidence="4">
    <location>
        <begin position="8"/>
        <end position="37"/>
    </location>
</feature>
<evidence type="ECO:0000256" key="1">
    <source>
        <dbReference type="ARBA" id="ARBA00022723"/>
    </source>
</evidence>
<evidence type="ECO:0000313" key="5">
    <source>
        <dbReference type="EMBL" id="QDR79977.1"/>
    </source>
</evidence>
<reference evidence="5 6" key="1">
    <citation type="submission" date="2019-02" db="EMBL/GenBank/DDBJ databases">
        <title>Closed genome of Sporomusa termitida DSM 4440.</title>
        <authorList>
            <person name="Poehlein A."/>
            <person name="Daniel R."/>
        </authorList>
    </citation>
    <scope>NUCLEOTIDE SEQUENCE [LARGE SCALE GENOMIC DNA]</scope>
    <source>
        <strain evidence="5 6">DSM 4440</strain>
    </source>
</reference>
<keyword evidence="2" id="KW-0408">Iron</keyword>
<evidence type="ECO:0000256" key="2">
    <source>
        <dbReference type="ARBA" id="ARBA00023004"/>
    </source>
</evidence>
<dbReference type="PANTHER" id="PTHR43122">
    <property type="entry name" value="FERREDOXIN SUBUNIT OF PYRUVATE:FLAVODOXIN OXIDOREDUCTASE-RELATED"/>
    <property type="match status" value="1"/>
</dbReference>
<dbReference type="GO" id="GO:0051536">
    <property type="term" value="F:iron-sulfur cluster binding"/>
    <property type="evidence" value="ECO:0007669"/>
    <property type="project" value="UniProtKB-KW"/>
</dbReference>
<dbReference type="Proteomes" id="UP000320776">
    <property type="component" value="Chromosome"/>
</dbReference>
<keyword evidence="5" id="KW-0560">Oxidoreductase</keyword>